<sequence>MAYRDSNSRLRTGVHVSAARVPVICERVDLVNVGTYWLSNKKNCVLNIISSAVIWSVWKLRNDICFQRIGWRGMEMLLGRIVGLLLSWMVICPVDMKDSLKECIDKIKTAASRVLWLPFVSSQVTT</sequence>
<evidence type="ECO:0000313" key="2">
    <source>
        <dbReference type="EMBL" id="OQU90471.1"/>
    </source>
</evidence>
<dbReference type="AlphaFoldDB" id="A0A1W0W800"/>
<evidence type="ECO:0000313" key="3">
    <source>
        <dbReference type="Proteomes" id="UP000000768"/>
    </source>
</evidence>
<gene>
    <name evidence="2" type="ORF">SORBI_3002G417101</name>
</gene>
<proteinExistence type="predicted"/>
<protein>
    <submittedName>
        <fullName evidence="2">Uncharacterized protein</fullName>
    </submittedName>
</protein>
<feature type="transmembrane region" description="Helical" evidence="1">
    <location>
        <begin position="77"/>
        <end position="96"/>
    </location>
</feature>
<dbReference type="InParanoid" id="A0A1W0W800"/>
<keyword evidence="1" id="KW-0812">Transmembrane</keyword>
<organism evidence="2 3">
    <name type="scientific">Sorghum bicolor</name>
    <name type="common">Sorghum</name>
    <name type="synonym">Sorghum vulgare</name>
    <dbReference type="NCBI Taxonomy" id="4558"/>
    <lineage>
        <taxon>Eukaryota</taxon>
        <taxon>Viridiplantae</taxon>
        <taxon>Streptophyta</taxon>
        <taxon>Embryophyta</taxon>
        <taxon>Tracheophyta</taxon>
        <taxon>Spermatophyta</taxon>
        <taxon>Magnoliopsida</taxon>
        <taxon>Liliopsida</taxon>
        <taxon>Poales</taxon>
        <taxon>Poaceae</taxon>
        <taxon>PACMAD clade</taxon>
        <taxon>Panicoideae</taxon>
        <taxon>Andropogonodae</taxon>
        <taxon>Andropogoneae</taxon>
        <taxon>Sorghinae</taxon>
        <taxon>Sorghum</taxon>
    </lineage>
</organism>
<keyword evidence="1" id="KW-0472">Membrane</keyword>
<dbReference type="Proteomes" id="UP000000768">
    <property type="component" value="Chromosome 2"/>
</dbReference>
<evidence type="ECO:0000256" key="1">
    <source>
        <dbReference type="SAM" id="Phobius"/>
    </source>
</evidence>
<name>A0A1W0W800_SORBI</name>
<dbReference type="Gramene" id="OQU90471">
    <property type="protein sequence ID" value="OQU90471"/>
    <property type="gene ID" value="SORBI_3002G417101"/>
</dbReference>
<keyword evidence="3" id="KW-1185">Reference proteome</keyword>
<accession>A0A1W0W800</accession>
<reference evidence="3" key="2">
    <citation type="journal article" date="2018" name="Plant J.">
        <title>The Sorghum bicolor reference genome: improved assembly, gene annotations, a transcriptome atlas, and signatures of genome organization.</title>
        <authorList>
            <person name="McCormick R.F."/>
            <person name="Truong S.K."/>
            <person name="Sreedasyam A."/>
            <person name="Jenkins J."/>
            <person name="Shu S."/>
            <person name="Sims D."/>
            <person name="Kennedy M."/>
            <person name="Amirebrahimi M."/>
            <person name="Weers B.D."/>
            <person name="McKinley B."/>
            <person name="Mattison A."/>
            <person name="Morishige D.T."/>
            <person name="Grimwood J."/>
            <person name="Schmutz J."/>
            <person name="Mullet J.E."/>
        </authorList>
    </citation>
    <scope>NUCLEOTIDE SEQUENCE [LARGE SCALE GENOMIC DNA]</scope>
    <source>
        <strain evidence="3">cv. BTx623</strain>
    </source>
</reference>
<dbReference type="EMBL" id="CM000761">
    <property type="protein sequence ID" value="OQU90471.1"/>
    <property type="molecule type" value="Genomic_DNA"/>
</dbReference>
<reference evidence="2 3" key="1">
    <citation type="journal article" date="2009" name="Nature">
        <title>The Sorghum bicolor genome and the diversification of grasses.</title>
        <authorList>
            <person name="Paterson A.H."/>
            <person name="Bowers J.E."/>
            <person name="Bruggmann R."/>
            <person name="Dubchak I."/>
            <person name="Grimwood J."/>
            <person name="Gundlach H."/>
            <person name="Haberer G."/>
            <person name="Hellsten U."/>
            <person name="Mitros T."/>
            <person name="Poliakov A."/>
            <person name="Schmutz J."/>
            <person name="Spannagl M."/>
            <person name="Tang H."/>
            <person name="Wang X."/>
            <person name="Wicker T."/>
            <person name="Bharti A.K."/>
            <person name="Chapman J."/>
            <person name="Feltus F.A."/>
            <person name="Gowik U."/>
            <person name="Grigoriev I.V."/>
            <person name="Lyons E."/>
            <person name="Maher C.A."/>
            <person name="Martis M."/>
            <person name="Narechania A."/>
            <person name="Otillar R.P."/>
            <person name="Penning B.W."/>
            <person name="Salamov A.A."/>
            <person name="Wang Y."/>
            <person name="Zhang L."/>
            <person name="Carpita N.C."/>
            <person name="Freeling M."/>
            <person name="Gingle A.R."/>
            <person name="Hash C.T."/>
            <person name="Keller B."/>
            <person name="Klein P."/>
            <person name="Kresovich S."/>
            <person name="McCann M.C."/>
            <person name="Ming R."/>
            <person name="Peterson D.G."/>
            <person name="Mehboob-ur-Rahman"/>
            <person name="Ware D."/>
            <person name="Westhoff P."/>
            <person name="Mayer K.F."/>
            <person name="Messing J."/>
            <person name="Rokhsar D.S."/>
        </authorList>
    </citation>
    <scope>NUCLEOTIDE SEQUENCE [LARGE SCALE GENOMIC DNA]</scope>
    <source>
        <strain evidence="3">cv. BTx623</strain>
    </source>
</reference>
<keyword evidence="1" id="KW-1133">Transmembrane helix</keyword>